<dbReference type="Proteomes" id="UP000003586">
    <property type="component" value="Chromosome"/>
</dbReference>
<evidence type="ECO:0000313" key="1">
    <source>
        <dbReference type="EMBL" id="AHF17836.1"/>
    </source>
</evidence>
<gene>
    <name evidence="1" type="ORF">NIASO_14970</name>
</gene>
<organism evidence="1 2">
    <name type="scientific">Niabella soli DSM 19437</name>
    <dbReference type="NCBI Taxonomy" id="929713"/>
    <lineage>
        <taxon>Bacteria</taxon>
        <taxon>Pseudomonadati</taxon>
        <taxon>Bacteroidota</taxon>
        <taxon>Chitinophagia</taxon>
        <taxon>Chitinophagales</taxon>
        <taxon>Chitinophagaceae</taxon>
        <taxon>Niabella</taxon>
    </lineage>
</organism>
<dbReference type="STRING" id="929713.NIASO_14970"/>
<protein>
    <submittedName>
        <fullName evidence="1">Uncharacterized protein</fullName>
    </submittedName>
</protein>
<name>W0F8Y7_9BACT</name>
<accession>W0F8Y7</accession>
<dbReference type="AlphaFoldDB" id="W0F8Y7"/>
<dbReference type="HOGENOM" id="CLU_3293093_0_0_10"/>
<sequence>MTYPTGLHLLRRTACQGLAKGCRCNGEALSEAKNNKNDWS</sequence>
<dbReference type="KEGG" id="nso:NIASO_14970"/>
<keyword evidence="2" id="KW-1185">Reference proteome</keyword>
<reference evidence="1 2" key="1">
    <citation type="submission" date="2013-12" db="EMBL/GenBank/DDBJ databases">
        <authorList>
            <consortium name="DOE Joint Genome Institute"/>
            <person name="Eisen J."/>
            <person name="Huntemann M."/>
            <person name="Han J."/>
            <person name="Chen A."/>
            <person name="Kyrpides N."/>
            <person name="Mavromatis K."/>
            <person name="Markowitz V."/>
            <person name="Palaniappan K."/>
            <person name="Ivanova N."/>
            <person name="Schaumberg A."/>
            <person name="Pati A."/>
            <person name="Liolios K."/>
            <person name="Nordberg H.P."/>
            <person name="Cantor M.N."/>
            <person name="Hua S.X."/>
            <person name="Woyke T."/>
        </authorList>
    </citation>
    <scope>NUCLEOTIDE SEQUENCE [LARGE SCALE GENOMIC DNA]</scope>
    <source>
        <strain evidence="2">DSM 19437</strain>
    </source>
</reference>
<dbReference type="EMBL" id="CP007035">
    <property type="protein sequence ID" value="AHF17836.1"/>
    <property type="molecule type" value="Genomic_DNA"/>
</dbReference>
<proteinExistence type="predicted"/>
<evidence type="ECO:0000313" key="2">
    <source>
        <dbReference type="Proteomes" id="UP000003586"/>
    </source>
</evidence>